<dbReference type="STRING" id="408657.SAMN04487995_5321"/>
<proteinExistence type="predicted"/>
<dbReference type="EMBL" id="FNXY01000009">
    <property type="protein sequence ID" value="SEJ56401.1"/>
    <property type="molecule type" value="Genomic_DNA"/>
</dbReference>
<dbReference type="OrthoDB" id="679785at2"/>
<reference evidence="2 3" key="1">
    <citation type="submission" date="2016-10" db="EMBL/GenBank/DDBJ databases">
        <authorList>
            <person name="de Groot N.N."/>
        </authorList>
    </citation>
    <scope>NUCLEOTIDE SEQUENCE [LARGE SCALE GENOMIC DNA]</scope>
    <source>
        <strain evidence="2 3">DSM 19938</strain>
    </source>
</reference>
<dbReference type="InterPro" id="IPR025362">
    <property type="entry name" value="DUF4266"/>
</dbReference>
<evidence type="ECO:0000259" key="1">
    <source>
        <dbReference type="Pfam" id="PF14086"/>
    </source>
</evidence>
<gene>
    <name evidence="2" type="ORF">SAMN04487995_5321</name>
</gene>
<accession>A0A1H6ZSS6</accession>
<keyword evidence="3" id="KW-1185">Reference proteome</keyword>
<organism evidence="2 3">
    <name type="scientific">Dyadobacter koreensis</name>
    <dbReference type="NCBI Taxonomy" id="408657"/>
    <lineage>
        <taxon>Bacteria</taxon>
        <taxon>Pseudomonadati</taxon>
        <taxon>Bacteroidota</taxon>
        <taxon>Cytophagia</taxon>
        <taxon>Cytophagales</taxon>
        <taxon>Spirosomataceae</taxon>
        <taxon>Dyadobacter</taxon>
    </lineage>
</organism>
<dbReference type="Pfam" id="PF14086">
    <property type="entry name" value="DUF4266"/>
    <property type="match status" value="1"/>
</dbReference>
<dbReference type="Proteomes" id="UP000199532">
    <property type="component" value="Unassembled WGS sequence"/>
</dbReference>
<sequence length="74" mass="8258">MRRNKIYFWISGLMLTFCGFSCQSVKPYQRIYLNDPEMQMGSNSGKKFEDYVETIREGATPAAGTKSSGGCGCN</sequence>
<evidence type="ECO:0000313" key="3">
    <source>
        <dbReference type="Proteomes" id="UP000199532"/>
    </source>
</evidence>
<dbReference type="RefSeq" id="WP_090340476.1">
    <property type="nucleotide sequence ID" value="NZ_FNXY01000009.1"/>
</dbReference>
<evidence type="ECO:0000313" key="2">
    <source>
        <dbReference type="EMBL" id="SEJ56401.1"/>
    </source>
</evidence>
<name>A0A1H6ZSS6_9BACT</name>
<protein>
    <recommendedName>
        <fullName evidence="1">DUF4266 domain-containing protein</fullName>
    </recommendedName>
</protein>
<feature type="domain" description="DUF4266" evidence="1">
    <location>
        <begin position="25"/>
        <end position="74"/>
    </location>
</feature>
<dbReference type="AlphaFoldDB" id="A0A1H6ZSS6"/>